<reference evidence="3" key="3">
    <citation type="submission" date="2021-05" db="UniProtKB">
        <authorList>
            <consortium name="EnsemblPlants"/>
        </authorList>
    </citation>
    <scope>IDENTIFICATION</scope>
    <source>
        <strain evidence="3">cv. B73</strain>
    </source>
</reference>
<evidence type="ECO:0000313" key="4">
    <source>
        <dbReference type="Proteomes" id="UP000007305"/>
    </source>
</evidence>
<dbReference type="AlphaFoldDB" id="A0A804QPE9"/>
<dbReference type="PANTHER" id="PTHR47179:SF1">
    <property type="entry name" value="E3 UBIQUITIN-PROTEIN LIGASE SIS3"/>
    <property type="match status" value="1"/>
</dbReference>
<dbReference type="GO" id="GO:0004842">
    <property type="term" value="F:ubiquitin-protein transferase activity"/>
    <property type="evidence" value="ECO:0000318"/>
    <property type="project" value="GO_Central"/>
</dbReference>
<dbReference type="InterPro" id="IPR044793">
    <property type="entry name" value="SIS3"/>
</dbReference>
<keyword evidence="2" id="KW-0812">Transmembrane</keyword>
<sequence length="264" mass="29241">MPSFPAAPKSRHGRGLPITGPSHFACPRQRRCPALDRDLRSQVEIPVRHCLRVLCVSAGGMQTHRRGADEVVVMEDDDGRQMWCPTGGLMGDHLALIVDRLLIESTLEAAIGGGKHMVDLCQETMDVEYFHRGLGGGSVTKVVECRICQEEDWDTCMEAPCTCCGSLKRSRMATEICSFLWKNNFLSVLVLLLYPFLWVWTVIGTLWFSTARGCLPEEGQKWGFLIWLLFSYCGFACIACLAIGKYPAGATTNSQDGVTDIFGK</sequence>
<keyword evidence="2" id="KW-1133">Transmembrane helix</keyword>
<feature type="transmembrane region" description="Helical" evidence="2">
    <location>
        <begin position="222"/>
        <end position="244"/>
    </location>
</feature>
<reference evidence="4" key="1">
    <citation type="journal article" date="2009" name="Science">
        <title>The B73 maize genome: complexity, diversity, and dynamics.</title>
        <authorList>
            <person name="Schnable P.S."/>
            <person name="Ware D."/>
            <person name="Fulton R.S."/>
            <person name="Stein J.C."/>
            <person name="Wei F."/>
            <person name="Pasternak S."/>
            <person name="Liang C."/>
            <person name="Zhang J."/>
            <person name="Fulton L."/>
            <person name="Graves T.A."/>
            <person name="Minx P."/>
            <person name="Reily A.D."/>
            <person name="Courtney L."/>
            <person name="Kruchowski S.S."/>
            <person name="Tomlinson C."/>
            <person name="Strong C."/>
            <person name="Delehaunty K."/>
            <person name="Fronick C."/>
            <person name="Courtney B."/>
            <person name="Rock S.M."/>
            <person name="Belter E."/>
            <person name="Du F."/>
            <person name="Kim K."/>
            <person name="Abbott R.M."/>
            <person name="Cotton M."/>
            <person name="Levy A."/>
            <person name="Marchetto P."/>
            <person name="Ochoa K."/>
            <person name="Jackson S.M."/>
            <person name="Gillam B."/>
            <person name="Chen W."/>
            <person name="Yan L."/>
            <person name="Higginbotham J."/>
            <person name="Cardenas M."/>
            <person name="Waligorski J."/>
            <person name="Applebaum E."/>
            <person name="Phelps L."/>
            <person name="Falcone J."/>
            <person name="Kanchi K."/>
            <person name="Thane T."/>
            <person name="Scimone A."/>
            <person name="Thane N."/>
            <person name="Henke J."/>
            <person name="Wang T."/>
            <person name="Ruppert J."/>
            <person name="Shah N."/>
            <person name="Rotter K."/>
            <person name="Hodges J."/>
            <person name="Ingenthron E."/>
            <person name="Cordes M."/>
            <person name="Kohlberg S."/>
            <person name="Sgro J."/>
            <person name="Delgado B."/>
            <person name="Mead K."/>
            <person name="Chinwalla A."/>
            <person name="Leonard S."/>
            <person name="Crouse K."/>
            <person name="Collura K."/>
            <person name="Kudrna D."/>
            <person name="Currie J."/>
            <person name="He R."/>
            <person name="Angelova A."/>
            <person name="Rajasekar S."/>
            <person name="Mueller T."/>
            <person name="Lomeli R."/>
            <person name="Scara G."/>
            <person name="Ko A."/>
            <person name="Delaney K."/>
            <person name="Wissotski M."/>
            <person name="Lopez G."/>
            <person name="Campos D."/>
            <person name="Braidotti M."/>
            <person name="Ashley E."/>
            <person name="Golser W."/>
            <person name="Kim H."/>
            <person name="Lee S."/>
            <person name="Lin J."/>
            <person name="Dujmic Z."/>
            <person name="Kim W."/>
            <person name="Talag J."/>
            <person name="Zuccolo A."/>
            <person name="Fan C."/>
            <person name="Sebastian A."/>
            <person name="Kramer M."/>
            <person name="Spiegel L."/>
            <person name="Nascimento L."/>
            <person name="Zutavern T."/>
            <person name="Miller B."/>
            <person name="Ambroise C."/>
            <person name="Muller S."/>
            <person name="Spooner W."/>
            <person name="Narechania A."/>
            <person name="Ren L."/>
            <person name="Wei S."/>
            <person name="Kumari S."/>
            <person name="Faga B."/>
            <person name="Levy M.J."/>
            <person name="McMahan L."/>
            <person name="Van Buren P."/>
            <person name="Vaughn M.W."/>
            <person name="Ying K."/>
            <person name="Yeh C.-T."/>
            <person name="Emrich S.J."/>
            <person name="Jia Y."/>
            <person name="Kalyanaraman A."/>
            <person name="Hsia A.-P."/>
            <person name="Barbazuk W.B."/>
            <person name="Baucom R.S."/>
            <person name="Brutnell T.P."/>
            <person name="Carpita N.C."/>
            <person name="Chaparro C."/>
            <person name="Chia J.-M."/>
            <person name="Deragon J.-M."/>
            <person name="Estill J.C."/>
            <person name="Fu Y."/>
            <person name="Jeddeloh J.A."/>
            <person name="Han Y."/>
            <person name="Lee H."/>
            <person name="Li P."/>
            <person name="Lisch D.R."/>
            <person name="Liu S."/>
            <person name="Liu Z."/>
            <person name="Nagel D.H."/>
            <person name="McCann M.C."/>
            <person name="SanMiguel P."/>
            <person name="Myers A.M."/>
            <person name="Nettleton D."/>
            <person name="Nguyen J."/>
            <person name="Penning B.W."/>
            <person name="Ponnala L."/>
            <person name="Schneider K.L."/>
            <person name="Schwartz D.C."/>
            <person name="Sharma A."/>
            <person name="Soderlund C."/>
            <person name="Springer N.M."/>
            <person name="Sun Q."/>
            <person name="Wang H."/>
            <person name="Waterman M."/>
            <person name="Westerman R."/>
            <person name="Wolfgruber T.K."/>
            <person name="Yang L."/>
            <person name="Yu Y."/>
            <person name="Zhang L."/>
            <person name="Zhou S."/>
            <person name="Zhu Q."/>
            <person name="Bennetzen J.L."/>
            <person name="Dawe R.K."/>
            <person name="Jiang J."/>
            <person name="Jiang N."/>
            <person name="Presting G.G."/>
            <person name="Wessler S.R."/>
            <person name="Aluru S."/>
            <person name="Martienssen R.A."/>
            <person name="Clifton S.W."/>
            <person name="McCombie W.R."/>
            <person name="Wing R.A."/>
            <person name="Wilson R.K."/>
        </authorList>
    </citation>
    <scope>NUCLEOTIDE SEQUENCE [LARGE SCALE GENOMIC DNA]</scope>
    <source>
        <strain evidence="4">cv. B73</strain>
    </source>
</reference>
<keyword evidence="4" id="KW-1185">Reference proteome</keyword>
<keyword evidence="2" id="KW-0472">Membrane</keyword>
<organism evidence="3 4">
    <name type="scientific">Zea mays</name>
    <name type="common">Maize</name>
    <dbReference type="NCBI Taxonomy" id="4577"/>
    <lineage>
        <taxon>Eukaryota</taxon>
        <taxon>Viridiplantae</taxon>
        <taxon>Streptophyta</taxon>
        <taxon>Embryophyta</taxon>
        <taxon>Tracheophyta</taxon>
        <taxon>Spermatophyta</taxon>
        <taxon>Magnoliopsida</taxon>
        <taxon>Liliopsida</taxon>
        <taxon>Poales</taxon>
        <taxon>Poaceae</taxon>
        <taxon>PACMAD clade</taxon>
        <taxon>Panicoideae</taxon>
        <taxon>Andropogonodae</taxon>
        <taxon>Andropogoneae</taxon>
        <taxon>Tripsacinae</taxon>
        <taxon>Zea</taxon>
    </lineage>
</organism>
<name>A0A804QPE9_MAIZE</name>
<protein>
    <submittedName>
        <fullName evidence="3">Uncharacterized protein</fullName>
    </submittedName>
</protein>
<feature type="transmembrane region" description="Helical" evidence="2">
    <location>
        <begin position="185"/>
        <end position="210"/>
    </location>
</feature>
<dbReference type="InParanoid" id="A0A804QPE9"/>
<reference evidence="3" key="2">
    <citation type="submission" date="2019-07" db="EMBL/GenBank/DDBJ databases">
        <authorList>
            <person name="Seetharam A."/>
            <person name="Woodhouse M."/>
            <person name="Cannon E."/>
        </authorList>
    </citation>
    <scope>NUCLEOTIDE SEQUENCE [LARGE SCALE GENOMIC DNA]</scope>
    <source>
        <strain evidence="3">cv. B73</strain>
    </source>
</reference>
<dbReference type="Proteomes" id="UP000007305">
    <property type="component" value="Chromosome 8"/>
</dbReference>
<feature type="region of interest" description="Disordered" evidence="1">
    <location>
        <begin position="1"/>
        <end position="22"/>
    </location>
</feature>
<dbReference type="GO" id="GO:0010182">
    <property type="term" value="P:sugar mediated signaling pathway"/>
    <property type="evidence" value="ECO:0000318"/>
    <property type="project" value="GO_Central"/>
</dbReference>
<evidence type="ECO:0000256" key="1">
    <source>
        <dbReference type="SAM" id="MobiDB-lite"/>
    </source>
</evidence>
<dbReference type="Gramene" id="Zm00001eb346530_T001">
    <property type="protein sequence ID" value="Zm00001eb346530_P001"/>
    <property type="gene ID" value="Zm00001eb346530"/>
</dbReference>
<evidence type="ECO:0000256" key="2">
    <source>
        <dbReference type="SAM" id="Phobius"/>
    </source>
</evidence>
<proteinExistence type="predicted"/>
<dbReference type="PANTHER" id="PTHR47179">
    <property type="entry name" value="E3 UBIQUITIN-PROTEIN LIGASE SIS3"/>
    <property type="match status" value="1"/>
</dbReference>
<evidence type="ECO:0000313" key="3">
    <source>
        <dbReference type="EnsemblPlants" id="Zm00001eb346530_P001"/>
    </source>
</evidence>
<dbReference type="EnsemblPlants" id="Zm00001eb346530_T001">
    <property type="protein sequence ID" value="Zm00001eb346530_P001"/>
    <property type="gene ID" value="Zm00001eb346530"/>
</dbReference>
<accession>A0A804QPE9</accession>